<dbReference type="WBParaSite" id="nRc.2.0.1.t09896-RA">
    <property type="protein sequence ID" value="nRc.2.0.1.t09896-RA"/>
    <property type="gene ID" value="nRc.2.0.1.g09896"/>
</dbReference>
<evidence type="ECO:0000313" key="2">
    <source>
        <dbReference type="Proteomes" id="UP000887565"/>
    </source>
</evidence>
<evidence type="ECO:0000256" key="1">
    <source>
        <dbReference type="SAM" id="MobiDB-lite"/>
    </source>
</evidence>
<proteinExistence type="predicted"/>
<organism evidence="2 3">
    <name type="scientific">Romanomermis culicivorax</name>
    <name type="common">Nematode worm</name>
    <dbReference type="NCBI Taxonomy" id="13658"/>
    <lineage>
        <taxon>Eukaryota</taxon>
        <taxon>Metazoa</taxon>
        <taxon>Ecdysozoa</taxon>
        <taxon>Nematoda</taxon>
        <taxon>Enoplea</taxon>
        <taxon>Dorylaimia</taxon>
        <taxon>Mermithida</taxon>
        <taxon>Mermithoidea</taxon>
        <taxon>Mermithidae</taxon>
        <taxon>Romanomermis</taxon>
    </lineage>
</organism>
<dbReference type="AlphaFoldDB" id="A0A915I7Q3"/>
<feature type="compositionally biased region" description="Basic and acidic residues" evidence="1">
    <location>
        <begin position="145"/>
        <end position="161"/>
    </location>
</feature>
<name>A0A915I7Q3_ROMCU</name>
<dbReference type="Proteomes" id="UP000887565">
    <property type="component" value="Unplaced"/>
</dbReference>
<accession>A0A915I7Q3</accession>
<feature type="region of interest" description="Disordered" evidence="1">
    <location>
        <begin position="126"/>
        <end position="161"/>
    </location>
</feature>
<reference evidence="3" key="1">
    <citation type="submission" date="2022-11" db="UniProtKB">
        <authorList>
            <consortium name="WormBaseParasite"/>
        </authorList>
    </citation>
    <scope>IDENTIFICATION</scope>
</reference>
<evidence type="ECO:0000313" key="3">
    <source>
        <dbReference type="WBParaSite" id="nRc.2.0.1.t09896-RA"/>
    </source>
</evidence>
<sequence>MALRYILQCLTDTRAPNYLATEEQKAIIRDIQRKYQMEMDKKAEMKKKKDSVMRTKLAIPPKYQMKPAPIIAATTTMQPPVAGIRTLLGAAQQALAPQMLTTIQGWQMARLGILKTSKTPINAERSRFPAEMNWNQRIDQPQCGRKRDTSHHQKIESADMS</sequence>
<protein>
    <submittedName>
        <fullName evidence="3">Uncharacterized protein</fullName>
    </submittedName>
</protein>
<keyword evidence="2" id="KW-1185">Reference proteome</keyword>